<dbReference type="PROSITE" id="PS51118">
    <property type="entry name" value="HTH_HXLR"/>
    <property type="match status" value="1"/>
</dbReference>
<evidence type="ECO:0000313" key="5">
    <source>
        <dbReference type="EMBL" id="GAA1767428.1"/>
    </source>
</evidence>
<keyword evidence="3" id="KW-0804">Transcription</keyword>
<protein>
    <submittedName>
        <fullName evidence="5">Winged helix-turn-helix transcriptional regulator</fullName>
    </submittedName>
</protein>
<dbReference type="InterPro" id="IPR002577">
    <property type="entry name" value="HTH_HxlR"/>
</dbReference>
<dbReference type="RefSeq" id="WP_344084963.1">
    <property type="nucleotide sequence ID" value="NZ_BAAALS010000023.1"/>
</dbReference>
<dbReference type="PANTHER" id="PTHR33204:SF18">
    <property type="entry name" value="TRANSCRIPTIONAL REGULATORY PROTEIN"/>
    <property type="match status" value="1"/>
</dbReference>
<dbReference type="Proteomes" id="UP001500655">
    <property type="component" value="Unassembled WGS sequence"/>
</dbReference>
<proteinExistence type="predicted"/>
<comment type="caution">
    <text evidence="5">The sequence shown here is derived from an EMBL/GenBank/DDBJ whole genome shotgun (WGS) entry which is preliminary data.</text>
</comment>
<dbReference type="PANTHER" id="PTHR33204">
    <property type="entry name" value="TRANSCRIPTIONAL REGULATOR, MARR FAMILY"/>
    <property type="match status" value="1"/>
</dbReference>
<dbReference type="Gene3D" id="1.10.10.10">
    <property type="entry name" value="Winged helix-like DNA-binding domain superfamily/Winged helix DNA-binding domain"/>
    <property type="match status" value="1"/>
</dbReference>
<dbReference type="SUPFAM" id="SSF46785">
    <property type="entry name" value="Winged helix' DNA-binding domain"/>
    <property type="match status" value="1"/>
</dbReference>
<gene>
    <name evidence="5" type="ORF">GCM10009681_43150</name>
</gene>
<name>A0ABP4X452_9ACTN</name>
<sequence>MGELSVSERRQYGQFCGLASAMDIIGERWTILIVRELLIGPGRFSDMIENLPGVSPNMLADRLRFLTEQGIIEVDKVPGDARGKLYRLTSLGAQLRPAIHVLARWGMNFLTEEDATRSASRAAWGFLAVQTMIDVGKPTGVDEEYEFRVDDEVFFIIVHDGAATAHRGPAENPALVLSADAETFIRVGAKLISPIEAVLTGKITAEGDPDAVQRCTQLLGLDQLVRAA</sequence>
<dbReference type="InterPro" id="IPR003033">
    <property type="entry name" value="SCP2_sterol-bd_dom"/>
</dbReference>
<dbReference type="InterPro" id="IPR036527">
    <property type="entry name" value="SCP2_sterol-bd_dom_sf"/>
</dbReference>
<dbReference type="InterPro" id="IPR036388">
    <property type="entry name" value="WH-like_DNA-bd_sf"/>
</dbReference>
<dbReference type="Gene3D" id="3.30.1050.10">
    <property type="entry name" value="SCP2 sterol-binding domain"/>
    <property type="match status" value="1"/>
</dbReference>
<keyword evidence="6" id="KW-1185">Reference proteome</keyword>
<evidence type="ECO:0000256" key="1">
    <source>
        <dbReference type="ARBA" id="ARBA00023015"/>
    </source>
</evidence>
<dbReference type="SUPFAM" id="SSF55718">
    <property type="entry name" value="SCP-like"/>
    <property type="match status" value="1"/>
</dbReference>
<feature type="domain" description="HTH hxlR-type" evidence="4">
    <location>
        <begin position="16"/>
        <end position="114"/>
    </location>
</feature>
<keyword evidence="2" id="KW-0238">DNA-binding</keyword>
<dbReference type="Pfam" id="PF01638">
    <property type="entry name" value="HxlR"/>
    <property type="match status" value="1"/>
</dbReference>
<dbReference type="InterPro" id="IPR036390">
    <property type="entry name" value="WH_DNA-bd_sf"/>
</dbReference>
<evidence type="ECO:0000313" key="6">
    <source>
        <dbReference type="Proteomes" id="UP001500655"/>
    </source>
</evidence>
<evidence type="ECO:0000259" key="4">
    <source>
        <dbReference type="PROSITE" id="PS51118"/>
    </source>
</evidence>
<dbReference type="EMBL" id="BAAALS010000023">
    <property type="protein sequence ID" value="GAA1767428.1"/>
    <property type="molecule type" value="Genomic_DNA"/>
</dbReference>
<organism evidence="5 6">
    <name type="scientific">Luedemannella helvata</name>
    <dbReference type="NCBI Taxonomy" id="349315"/>
    <lineage>
        <taxon>Bacteria</taxon>
        <taxon>Bacillati</taxon>
        <taxon>Actinomycetota</taxon>
        <taxon>Actinomycetes</taxon>
        <taxon>Micromonosporales</taxon>
        <taxon>Micromonosporaceae</taxon>
        <taxon>Luedemannella</taxon>
    </lineage>
</organism>
<dbReference type="Pfam" id="PF02036">
    <property type="entry name" value="SCP2"/>
    <property type="match status" value="1"/>
</dbReference>
<evidence type="ECO:0000256" key="3">
    <source>
        <dbReference type="ARBA" id="ARBA00023163"/>
    </source>
</evidence>
<dbReference type="CDD" id="cd00090">
    <property type="entry name" value="HTH_ARSR"/>
    <property type="match status" value="1"/>
</dbReference>
<evidence type="ECO:0000256" key="2">
    <source>
        <dbReference type="ARBA" id="ARBA00023125"/>
    </source>
</evidence>
<accession>A0ABP4X452</accession>
<dbReference type="InterPro" id="IPR011991">
    <property type="entry name" value="ArsR-like_HTH"/>
</dbReference>
<reference evidence="6" key="1">
    <citation type="journal article" date="2019" name="Int. J. Syst. Evol. Microbiol.">
        <title>The Global Catalogue of Microorganisms (GCM) 10K type strain sequencing project: providing services to taxonomists for standard genome sequencing and annotation.</title>
        <authorList>
            <consortium name="The Broad Institute Genomics Platform"/>
            <consortium name="The Broad Institute Genome Sequencing Center for Infectious Disease"/>
            <person name="Wu L."/>
            <person name="Ma J."/>
        </authorList>
    </citation>
    <scope>NUCLEOTIDE SEQUENCE [LARGE SCALE GENOMIC DNA]</scope>
    <source>
        <strain evidence="6">JCM 13249</strain>
    </source>
</reference>
<keyword evidence="1" id="KW-0805">Transcription regulation</keyword>